<feature type="compositionally biased region" description="Polar residues" evidence="1">
    <location>
        <begin position="1"/>
        <end position="10"/>
    </location>
</feature>
<sequence>MRINGPSQRSYPIKRKPRKGSATIDNASEEVIDDAEVIPQSSRRQTGSTANVPARQQDIIFPRAMSTRVAHALSSYLTTSTFVDWDLEVSGLDLHV</sequence>
<gene>
    <name evidence="2" type="ORF">SAMN05216605_105252</name>
</gene>
<dbReference type="AlphaFoldDB" id="A0A1G8B2P0"/>
<dbReference type="EMBL" id="FNCO01000005">
    <property type="protein sequence ID" value="SDH27448.1"/>
    <property type="molecule type" value="Genomic_DNA"/>
</dbReference>
<reference evidence="3" key="1">
    <citation type="submission" date="2016-10" db="EMBL/GenBank/DDBJ databases">
        <authorList>
            <person name="Varghese N."/>
            <person name="Submissions S."/>
        </authorList>
    </citation>
    <scope>NUCLEOTIDE SEQUENCE [LARGE SCALE GENOMIC DNA]</scope>
    <source>
        <strain evidence="3">ATCC 700689</strain>
    </source>
</reference>
<dbReference type="Proteomes" id="UP000182894">
    <property type="component" value="Unassembled WGS sequence"/>
</dbReference>
<feature type="region of interest" description="Disordered" evidence="1">
    <location>
        <begin position="1"/>
        <end position="27"/>
    </location>
</feature>
<keyword evidence="3" id="KW-1185">Reference proteome</keyword>
<accession>A0A1G8B2P0</accession>
<dbReference type="RefSeq" id="WP_074752761.1">
    <property type="nucleotide sequence ID" value="NZ_FNCO01000005.1"/>
</dbReference>
<evidence type="ECO:0000256" key="1">
    <source>
        <dbReference type="SAM" id="MobiDB-lite"/>
    </source>
</evidence>
<dbReference type="STRING" id="89065.SAMN05216605_105252"/>
<proteinExistence type="predicted"/>
<dbReference type="OrthoDB" id="7026878at2"/>
<evidence type="ECO:0000313" key="2">
    <source>
        <dbReference type="EMBL" id="SDH27448.1"/>
    </source>
</evidence>
<protein>
    <submittedName>
        <fullName evidence="2">Uncharacterized protein</fullName>
    </submittedName>
</protein>
<organism evidence="2 3">
    <name type="scientific">Pseudomonas abietaniphila</name>
    <dbReference type="NCBI Taxonomy" id="89065"/>
    <lineage>
        <taxon>Bacteria</taxon>
        <taxon>Pseudomonadati</taxon>
        <taxon>Pseudomonadota</taxon>
        <taxon>Gammaproteobacteria</taxon>
        <taxon>Pseudomonadales</taxon>
        <taxon>Pseudomonadaceae</taxon>
        <taxon>Pseudomonas</taxon>
    </lineage>
</organism>
<evidence type="ECO:0000313" key="3">
    <source>
        <dbReference type="Proteomes" id="UP000182894"/>
    </source>
</evidence>
<name>A0A1G8B2P0_9PSED</name>